<dbReference type="InterPro" id="IPR002509">
    <property type="entry name" value="NODB_dom"/>
</dbReference>
<protein>
    <submittedName>
        <fullName evidence="2">Polysaccharide deacetylase</fullName>
    </submittedName>
</protein>
<dbReference type="PANTHER" id="PTHR47561">
    <property type="entry name" value="POLYSACCHARIDE DEACETYLASE FAMILY PROTEIN (AFU_ORTHOLOGUE AFUA_6G05030)"/>
    <property type="match status" value="1"/>
</dbReference>
<dbReference type="PROSITE" id="PS51677">
    <property type="entry name" value="NODB"/>
    <property type="match status" value="1"/>
</dbReference>
<evidence type="ECO:0000313" key="2">
    <source>
        <dbReference type="EMBL" id="CAA9545594.1"/>
    </source>
</evidence>
<dbReference type="Gene3D" id="3.20.20.370">
    <property type="entry name" value="Glycoside hydrolase/deacetylase"/>
    <property type="match status" value="1"/>
</dbReference>
<dbReference type="PANTHER" id="PTHR47561:SF1">
    <property type="entry name" value="POLYSACCHARIDE DEACETYLASE FAMILY PROTEIN (AFU_ORTHOLOGUE AFUA_6G05030)"/>
    <property type="match status" value="1"/>
</dbReference>
<accession>A0A6J4UBL1</accession>
<dbReference type="Pfam" id="PF01522">
    <property type="entry name" value="Polysacc_deac_1"/>
    <property type="match status" value="1"/>
</dbReference>
<dbReference type="InterPro" id="IPR011330">
    <property type="entry name" value="Glyco_hydro/deAcase_b/a-brl"/>
</dbReference>
<proteinExistence type="predicted"/>
<dbReference type="GO" id="GO:0016810">
    <property type="term" value="F:hydrolase activity, acting on carbon-nitrogen (but not peptide) bonds"/>
    <property type="evidence" value="ECO:0007669"/>
    <property type="project" value="InterPro"/>
</dbReference>
<evidence type="ECO:0000259" key="1">
    <source>
        <dbReference type="PROSITE" id="PS51677"/>
    </source>
</evidence>
<feature type="domain" description="NodB homology" evidence="1">
    <location>
        <begin position="1"/>
        <end position="220"/>
    </location>
</feature>
<dbReference type="SUPFAM" id="SSF88713">
    <property type="entry name" value="Glycoside hydrolase/deacetylase"/>
    <property type="match status" value="1"/>
</dbReference>
<reference evidence="2" key="1">
    <citation type="submission" date="2020-02" db="EMBL/GenBank/DDBJ databases">
        <authorList>
            <person name="Meier V. D."/>
        </authorList>
    </citation>
    <scope>NUCLEOTIDE SEQUENCE</scope>
    <source>
        <strain evidence="2">AVDCRST_MAG79</strain>
    </source>
</reference>
<dbReference type="EMBL" id="CADCWC010000340">
    <property type="protein sequence ID" value="CAA9545594.1"/>
    <property type="molecule type" value="Genomic_DNA"/>
</dbReference>
<organism evidence="2">
    <name type="scientific">uncultured Thermoleophilia bacterium</name>
    <dbReference type="NCBI Taxonomy" id="1497501"/>
    <lineage>
        <taxon>Bacteria</taxon>
        <taxon>Bacillati</taxon>
        <taxon>Actinomycetota</taxon>
        <taxon>Thermoleophilia</taxon>
        <taxon>environmental samples</taxon>
    </lineage>
</organism>
<gene>
    <name evidence="2" type="ORF">AVDCRST_MAG79-2269</name>
</gene>
<name>A0A6J4UBL1_9ACTN</name>
<dbReference type="AlphaFoldDB" id="A0A6J4UBL1"/>
<dbReference type="GO" id="GO:0005975">
    <property type="term" value="P:carbohydrate metabolic process"/>
    <property type="evidence" value="ECO:0007669"/>
    <property type="project" value="InterPro"/>
</dbReference>
<sequence>MAMTHQAFGPRVAVPRILRLLAEEEVRATFFVPGVTARLWPGTVAAILEAGHEVGHHSHTHVTATTMTEDEQRADFETALEALAACGVTPRGHRAAMWQATWTTLELVAEHGLDYDSSLMDDDRPYVLKVGDRRVAELPPHWSLDDWEQYAFLPVPEIGTQIEAPSKLVELWTVELDAQRREGGLVVGTMHPFLSGRASRAEAIRAVIEHARAAGDVWIAPLGDIATATLAARDVEERVPGPPDLSVGPYPSD</sequence>